<keyword evidence="2" id="KW-1185">Reference proteome</keyword>
<organism evidence="1 2">
    <name type="scientific">Rhododendron griersonianum</name>
    <dbReference type="NCBI Taxonomy" id="479676"/>
    <lineage>
        <taxon>Eukaryota</taxon>
        <taxon>Viridiplantae</taxon>
        <taxon>Streptophyta</taxon>
        <taxon>Embryophyta</taxon>
        <taxon>Tracheophyta</taxon>
        <taxon>Spermatophyta</taxon>
        <taxon>Magnoliopsida</taxon>
        <taxon>eudicotyledons</taxon>
        <taxon>Gunneridae</taxon>
        <taxon>Pentapetalae</taxon>
        <taxon>asterids</taxon>
        <taxon>Ericales</taxon>
        <taxon>Ericaceae</taxon>
        <taxon>Ericoideae</taxon>
        <taxon>Rhodoreae</taxon>
        <taxon>Rhododendron</taxon>
    </lineage>
</organism>
<evidence type="ECO:0008006" key="3">
    <source>
        <dbReference type="Google" id="ProtNLM"/>
    </source>
</evidence>
<sequence length="161" mass="18036">MLKASPASGNSISINIYQISLLLGRIFAKIIIEHVISFKEAGQLILEGGEEPRNLIEMGLAAEDVGTILETNKLEKETLVRLTSVCKSWHSLITVPKFISQHLHRTASNPDNDRFLVRYRSDKPKQDHYSLVLDGNDSFHQLKTFDYPFDSVGYSVVGSCT</sequence>
<protein>
    <recommendedName>
        <fullName evidence="3">F-box domain-containing protein</fullName>
    </recommendedName>
</protein>
<dbReference type="InterPro" id="IPR036047">
    <property type="entry name" value="F-box-like_dom_sf"/>
</dbReference>
<reference evidence="1 2" key="1">
    <citation type="submission" date="2020-08" db="EMBL/GenBank/DDBJ databases">
        <title>Plant Genome Project.</title>
        <authorList>
            <person name="Zhang R.-G."/>
        </authorList>
    </citation>
    <scope>NUCLEOTIDE SEQUENCE [LARGE SCALE GENOMIC DNA]</scope>
    <source>
        <strain evidence="1">WSP0</strain>
        <tissue evidence="1">Leaf</tissue>
    </source>
</reference>
<evidence type="ECO:0000313" key="2">
    <source>
        <dbReference type="Proteomes" id="UP000823749"/>
    </source>
</evidence>
<dbReference type="AlphaFoldDB" id="A0AAV6JY86"/>
<comment type="caution">
    <text evidence="1">The sequence shown here is derived from an EMBL/GenBank/DDBJ whole genome shotgun (WGS) entry which is preliminary data.</text>
</comment>
<name>A0AAV6JY86_9ERIC</name>
<gene>
    <name evidence="1" type="ORF">RHGRI_017483</name>
</gene>
<accession>A0AAV6JY86</accession>
<proteinExistence type="predicted"/>
<evidence type="ECO:0000313" key="1">
    <source>
        <dbReference type="EMBL" id="KAG5545028.1"/>
    </source>
</evidence>
<dbReference type="EMBL" id="JACTNZ010000006">
    <property type="protein sequence ID" value="KAG5545028.1"/>
    <property type="molecule type" value="Genomic_DNA"/>
</dbReference>
<dbReference type="Proteomes" id="UP000823749">
    <property type="component" value="Chromosome 6"/>
</dbReference>
<dbReference type="SUPFAM" id="SSF81383">
    <property type="entry name" value="F-box domain"/>
    <property type="match status" value="1"/>
</dbReference>